<dbReference type="Pfam" id="PF02452">
    <property type="entry name" value="PemK_toxin"/>
    <property type="match status" value="1"/>
</dbReference>
<name>A0ABS6W6W7_9BIFI</name>
<sequence>MRRGEIWSVAGRGYASKPRPVLVVQSDGTLPSYDSVVVCLLTSVERDDACRVRIEDLPETGLRRASWVMADKILAVRKDELGSRIGKLPDADMTRVSRALRTVLGL</sequence>
<comment type="caution">
    <text evidence="1">The sequence shown here is derived from an EMBL/GenBank/DDBJ whole genome shotgun (WGS) entry which is preliminary data.</text>
</comment>
<keyword evidence="2" id="KW-1185">Reference proteome</keyword>
<proteinExistence type="predicted"/>
<dbReference type="EMBL" id="JAHBBD010000001">
    <property type="protein sequence ID" value="MBW3081854.1"/>
    <property type="molecule type" value="Genomic_DNA"/>
</dbReference>
<dbReference type="InterPro" id="IPR003477">
    <property type="entry name" value="PemK-like"/>
</dbReference>
<dbReference type="Proteomes" id="UP000812844">
    <property type="component" value="Unassembled WGS sequence"/>
</dbReference>
<organism evidence="1 2">
    <name type="scientific">Bifidobacterium phasiani</name>
    <dbReference type="NCBI Taxonomy" id="2834431"/>
    <lineage>
        <taxon>Bacteria</taxon>
        <taxon>Bacillati</taxon>
        <taxon>Actinomycetota</taxon>
        <taxon>Actinomycetes</taxon>
        <taxon>Bifidobacteriales</taxon>
        <taxon>Bifidobacteriaceae</taxon>
        <taxon>Bifidobacterium</taxon>
    </lineage>
</organism>
<evidence type="ECO:0000313" key="1">
    <source>
        <dbReference type="EMBL" id="MBW3081854.1"/>
    </source>
</evidence>
<reference evidence="1 2" key="1">
    <citation type="submission" date="2021-05" db="EMBL/GenBank/DDBJ databases">
        <title>Phylogenetic classification of ten novel species belonging to the genus Bifidobacterium comprising B. colchicus sp. nov., B. abeli sp. nov., B. bicoloris sp. nov., B. guerezis sp. nov., B. rosaliae sp. nov., B. santillanensis sp. nov., B. argentati sp. nov., B. amazzoni sp. nov., B. pluviali sp. nov., and B. pinnaculum sp. nov.</title>
        <authorList>
            <person name="Lugli G.A."/>
            <person name="Ruiz Garcia L."/>
            <person name="Margolles A."/>
            <person name="Ventura M."/>
        </authorList>
    </citation>
    <scope>NUCLEOTIDE SEQUENCE [LARGE SCALE GENOMIC DNA]</scope>
    <source>
        <strain evidence="1 2">6T3</strain>
    </source>
</reference>
<accession>A0ABS6W6W7</accession>
<gene>
    <name evidence="1" type="ORF">KIH73_00395</name>
</gene>
<evidence type="ECO:0000313" key="2">
    <source>
        <dbReference type="Proteomes" id="UP000812844"/>
    </source>
</evidence>
<dbReference type="RefSeq" id="WP_219079542.1">
    <property type="nucleotide sequence ID" value="NZ_JAHBBD010000001.1"/>
</dbReference>
<dbReference type="PANTHER" id="PTHR33988:SF2">
    <property type="entry name" value="ENDORIBONUCLEASE MAZF"/>
    <property type="match status" value="1"/>
</dbReference>
<protein>
    <submittedName>
        <fullName evidence="1">Type II toxin-antitoxin system PemK/MazF family toxin</fullName>
    </submittedName>
</protein>
<dbReference type="PANTHER" id="PTHR33988">
    <property type="entry name" value="ENDORIBONUCLEASE MAZF-RELATED"/>
    <property type="match status" value="1"/>
</dbReference>